<evidence type="ECO:0000313" key="4">
    <source>
        <dbReference type="Proteomes" id="UP001177023"/>
    </source>
</evidence>
<dbReference type="SUPFAM" id="SSF47923">
    <property type="entry name" value="Ypt/Rab-GAP domain of gyp1p"/>
    <property type="match status" value="2"/>
</dbReference>
<dbReference type="GO" id="GO:0005096">
    <property type="term" value="F:GTPase activator activity"/>
    <property type="evidence" value="ECO:0007669"/>
    <property type="project" value="TreeGrafter"/>
</dbReference>
<evidence type="ECO:0000259" key="2">
    <source>
        <dbReference type="PROSITE" id="PS50086"/>
    </source>
</evidence>
<dbReference type="InterPro" id="IPR000195">
    <property type="entry name" value="Rab-GAP-TBC_dom"/>
</dbReference>
<dbReference type="PROSITE" id="PS50086">
    <property type="entry name" value="TBC_RABGAP"/>
    <property type="match status" value="1"/>
</dbReference>
<dbReference type="Gene3D" id="1.10.472.80">
    <property type="entry name" value="Ypt/Rab-GAP domain of gyp1p, domain 3"/>
    <property type="match status" value="1"/>
</dbReference>
<dbReference type="AlphaFoldDB" id="A0AA36DFY5"/>
<comment type="caution">
    <text evidence="3">The sequence shown here is derived from an EMBL/GenBank/DDBJ whole genome shotgun (WGS) entry which is preliminary data.</text>
</comment>
<dbReference type="Gene3D" id="1.10.8.270">
    <property type="entry name" value="putative rabgap domain of human tbc1 domain family member 14 like domains"/>
    <property type="match status" value="1"/>
</dbReference>
<accession>A0AA36DFY5</accession>
<dbReference type="Pfam" id="PF00566">
    <property type="entry name" value="RabGAP-TBC"/>
    <property type="match status" value="1"/>
</dbReference>
<feature type="domain" description="Rab-GAP TBC" evidence="2">
    <location>
        <begin position="138"/>
        <end position="304"/>
    </location>
</feature>
<dbReference type="Proteomes" id="UP001177023">
    <property type="component" value="Unassembled WGS sequence"/>
</dbReference>
<feature type="non-terminal residue" evidence="3">
    <location>
        <position position="440"/>
    </location>
</feature>
<dbReference type="FunFam" id="1.10.8.270:FF:000016">
    <property type="entry name" value="TBC1 domain family member 2A"/>
    <property type="match status" value="1"/>
</dbReference>
<dbReference type="PANTHER" id="PTHR47219">
    <property type="entry name" value="RAB GTPASE-ACTIVATING PROTEIN 1-LIKE"/>
    <property type="match status" value="1"/>
</dbReference>
<dbReference type="InterPro" id="IPR035969">
    <property type="entry name" value="Rab-GAP_TBC_sf"/>
</dbReference>
<dbReference type="EMBL" id="CATQJA010002709">
    <property type="protein sequence ID" value="CAJ0586935.1"/>
    <property type="molecule type" value="Genomic_DNA"/>
</dbReference>
<dbReference type="InterPro" id="IPR050302">
    <property type="entry name" value="Rab_GAP_TBC_domain"/>
</dbReference>
<feature type="compositionally biased region" description="Low complexity" evidence="1">
    <location>
        <begin position="14"/>
        <end position="23"/>
    </location>
</feature>
<reference evidence="3" key="1">
    <citation type="submission" date="2023-06" db="EMBL/GenBank/DDBJ databases">
        <authorList>
            <person name="Delattre M."/>
        </authorList>
    </citation>
    <scope>NUCLEOTIDE SEQUENCE</scope>
    <source>
        <strain evidence="3">AF72</strain>
    </source>
</reference>
<feature type="region of interest" description="Disordered" evidence="1">
    <location>
        <begin position="1"/>
        <end position="28"/>
    </location>
</feature>
<proteinExistence type="predicted"/>
<evidence type="ECO:0000256" key="1">
    <source>
        <dbReference type="SAM" id="MobiDB-lite"/>
    </source>
</evidence>
<sequence>MPPERAHLRRGPNSTSSSSTTCSMISDPGEIELREQLERDKIVAMYDRGPDNPHIANWERSEWEGFKRTDRFGFVQRDNFVFAQETPKRKSQDVMPLSVSSFSLVKWKNWFGKACQTNSEFAYGRSCSISMLSRLHTGKESELLARARLISKHVKQIDLDVGRTYRHHAAFRRRYDVKQQSLFNLLVAYSVFNTEIGYCQGMSQIGALLLMFLDEEDAFWCLHSLMISPRHTMHGFFVTGFPKLQRFESHFRKILKHYKPKVYDALEKEAIPYFFVTKWWFGCFLDRVPFPLALRIWDVYILYGDEVLMGMALNIMDMHEKTIRNLSLEKFMEFVQSGLANDFGFTDDEAIQSLRNIVYKLKKDRKNRPAPPEKEEPLEPLGAVLEETMMDIHERVHEVRLRQAPDSCSSNEANDLDESKEQIIVPDRCCGDGFRERLIV</sequence>
<dbReference type="SMART" id="SM00164">
    <property type="entry name" value="TBC"/>
    <property type="match status" value="1"/>
</dbReference>
<keyword evidence="4" id="KW-1185">Reference proteome</keyword>
<dbReference type="PANTHER" id="PTHR47219:SF25">
    <property type="entry name" value="RAB-GAP TBC DOMAIN-CONTAINING PROTEIN"/>
    <property type="match status" value="1"/>
</dbReference>
<dbReference type="FunFam" id="1.10.472.80:FF:000019">
    <property type="entry name" value="USP6 N-terminal like"/>
    <property type="match status" value="1"/>
</dbReference>
<evidence type="ECO:0000313" key="3">
    <source>
        <dbReference type="EMBL" id="CAJ0586935.1"/>
    </source>
</evidence>
<gene>
    <name evidence="3" type="ORF">MSPICULIGERA_LOCUS24916</name>
</gene>
<organism evidence="3 4">
    <name type="scientific">Mesorhabditis spiculigera</name>
    <dbReference type="NCBI Taxonomy" id="96644"/>
    <lineage>
        <taxon>Eukaryota</taxon>
        <taxon>Metazoa</taxon>
        <taxon>Ecdysozoa</taxon>
        <taxon>Nematoda</taxon>
        <taxon>Chromadorea</taxon>
        <taxon>Rhabditida</taxon>
        <taxon>Rhabditina</taxon>
        <taxon>Rhabditomorpha</taxon>
        <taxon>Rhabditoidea</taxon>
        <taxon>Rhabditidae</taxon>
        <taxon>Mesorhabditinae</taxon>
        <taxon>Mesorhabditis</taxon>
    </lineage>
</organism>
<protein>
    <recommendedName>
        <fullName evidence="2">Rab-GAP TBC domain-containing protein</fullName>
    </recommendedName>
</protein>
<name>A0AA36DFY5_9BILA</name>
<dbReference type="GO" id="GO:0031267">
    <property type="term" value="F:small GTPase binding"/>
    <property type="evidence" value="ECO:0007669"/>
    <property type="project" value="TreeGrafter"/>
</dbReference>